<accession>C6A093</accession>
<dbReference type="KEGG" id="tsi:TSIB_2027"/>
<protein>
    <submittedName>
        <fullName evidence="2">CysE serine O-acetyltransferase</fullName>
    </submittedName>
</protein>
<dbReference type="Pfam" id="PF00132">
    <property type="entry name" value="Hexapep"/>
    <property type="match status" value="1"/>
</dbReference>
<evidence type="ECO:0000313" key="3">
    <source>
        <dbReference type="Proteomes" id="UP000009079"/>
    </source>
</evidence>
<dbReference type="InterPro" id="IPR018357">
    <property type="entry name" value="Hexapep_transf_CS"/>
</dbReference>
<dbReference type="CDD" id="cd03358">
    <property type="entry name" value="LbH_WxcM_N_like"/>
    <property type="match status" value="1"/>
</dbReference>
<dbReference type="GeneID" id="8097041"/>
<dbReference type="PANTHER" id="PTHR43300">
    <property type="entry name" value="ACETYLTRANSFERASE"/>
    <property type="match status" value="1"/>
</dbReference>
<dbReference type="InterPro" id="IPR001451">
    <property type="entry name" value="Hexapep"/>
</dbReference>
<dbReference type="AlphaFoldDB" id="C6A093"/>
<dbReference type="SUPFAM" id="SSF51161">
    <property type="entry name" value="Trimeric LpxA-like enzymes"/>
    <property type="match status" value="1"/>
</dbReference>
<keyword evidence="1 2" id="KW-0808">Transferase</keyword>
<evidence type="ECO:0000256" key="1">
    <source>
        <dbReference type="ARBA" id="ARBA00022679"/>
    </source>
</evidence>
<dbReference type="GO" id="GO:0016740">
    <property type="term" value="F:transferase activity"/>
    <property type="evidence" value="ECO:0007669"/>
    <property type="project" value="UniProtKB-KW"/>
</dbReference>
<dbReference type="PANTHER" id="PTHR43300:SF4">
    <property type="entry name" value="ACYL-[ACYL-CARRIER-PROTEIN]--UDP-N-ACETYLGLUCOSAMINE O-ACYLTRANSFERASE"/>
    <property type="match status" value="1"/>
</dbReference>
<sequence length="201" mass="22323">MTQKYFVHPLAVVEENVEIGEGTRIWHFAHIRKGAKIGKNCNIGKDVYIDVGVEIGNNVKIQNGVSVYRGVKVEEDVFLGPHMTFTNDLYPRAFNQDWELVSTLVKKGASIGAHATIVCGVTIGEYAMVGAGAVVTKDVPPFGLVFGNPARLKGFVCYCGRKLKEKIGENEGNVIFKCSHCGREVKIKREDYEKYLKEKDL</sequence>
<dbReference type="Gene3D" id="2.160.10.10">
    <property type="entry name" value="Hexapeptide repeat proteins"/>
    <property type="match status" value="1"/>
</dbReference>
<name>C6A093_THESM</name>
<dbReference type="HOGENOM" id="CLU_051638_9_1_2"/>
<organism evidence="2 3">
    <name type="scientific">Thermococcus sibiricus (strain DSM 12597 / MM 739)</name>
    <dbReference type="NCBI Taxonomy" id="604354"/>
    <lineage>
        <taxon>Archaea</taxon>
        <taxon>Methanobacteriati</taxon>
        <taxon>Methanobacteriota</taxon>
        <taxon>Thermococci</taxon>
        <taxon>Thermococcales</taxon>
        <taxon>Thermococcaceae</taxon>
        <taxon>Thermococcus</taxon>
    </lineage>
</organism>
<dbReference type="Pfam" id="PF14602">
    <property type="entry name" value="Hexapep_2"/>
    <property type="match status" value="1"/>
</dbReference>
<dbReference type="RefSeq" id="WP_015850290.1">
    <property type="nucleotide sequence ID" value="NC_012883.1"/>
</dbReference>
<evidence type="ECO:0000313" key="2">
    <source>
        <dbReference type="EMBL" id="ACS91074.1"/>
    </source>
</evidence>
<dbReference type="STRING" id="604354.TSIB_2027"/>
<dbReference type="EMBL" id="CP001463">
    <property type="protein sequence ID" value="ACS91074.1"/>
    <property type="molecule type" value="Genomic_DNA"/>
</dbReference>
<dbReference type="OrthoDB" id="30669at2157"/>
<proteinExistence type="predicted"/>
<keyword evidence="3" id="KW-1185">Reference proteome</keyword>
<dbReference type="eggNOG" id="arCOG01848">
    <property type="taxonomic scope" value="Archaea"/>
</dbReference>
<reference evidence="2 3" key="1">
    <citation type="journal article" date="2009" name="Appl. Environ. Microbiol.">
        <title>Metabolic versatility and indigenous origin of the archaeon Thermococcus sibiricus, isolated from a siberian oil reservoir, as revealed by genome analysis.</title>
        <authorList>
            <person name="Mardanov A.V."/>
            <person name="Ravin N.V."/>
            <person name="Svetlitchnyi V.A."/>
            <person name="Beletsky A.V."/>
            <person name="Miroshnichenko M.L."/>
            <person name="Bonch-Osmolovskaya E.A."/>
            <person name="Skryabin K.G."/>
        </authorList>
    </citation>
    <scope>NUCLEOTIDE SEQUENCE [LARGE SCALE GENOMIC DNA]</scope>
    <source>
        <strain evidence="3">DSM 12597 / MM 739</strain>
    </source>
</reference>
<dbReference type="PROSITE" id="PS00101">
    <property type="entry name" value="HEXAPEP_TRANSFERASES"/>
    <property type="match status" value="1"/>
</dbReference>
<dbReference type="Proteomes" id="UP000009079">
    <property type="component" value="Chromosome"/>
</dbReference>
<dbReference type="InterPro" id="IPR011004">
    <property type="entry name" value="Trimer_LpxA-like_sf"/>
</dbReference>
<dbReference type="InterPro" id="IPR050179">
    <property type="entry name" value="Trans_hexapeptide_repeat"/>
</dbReference>
<gene>
    <name evidence="2" type="ordered locus">TSIB_2027</name>
</gene>